<dbReference type="AlphaFoldDB" id="M8C1C7"/>
<organism evidence="1">
    <name type="scientific">Aegilops tauschii</name>
    <name type="common">Tausch's goatgrass</name>
    <name type="synonym">Aegilops squarrosa</name>
    <dbReference type="NCBI Taxonomy" id="37682"/>
    <lineage>
        <taxon>Eukaryota</taxon>
        <taxon>Viridiplantae</taxon>
        <taxon>Streptophyta</taxon>
        <taxon>Embryophyta</taxon>
        <taxon>Tracheophyta</taxon>
        <taxon>Spermatophyta</taxon>
        <taxon>Magnoliopsida</taxon>
        <taxon>Liliopsida</taxon>
        <taxon>Poales</taxon>
        <taxon>Poaceae</taxon>
        <taxon>BOP clade</taxon>
        <taxon>Pooideae</taxon>
        <taxon>Triticodae</taxon>
        <taxon>Triticeae</taxon>
        <taxon>Triticinae</taxon>
        <taxon>Aegilops</taxon>
    </lineage>
</organism>
<name>M8C1C7_AEGTA</name>
<dbReference type="EnsemblPlants" id="EMT31080">
    <property type="protein sequence ID" value="EMT31080"/>
    <property type="gene ID" value="F775_00494"/>
</dbReference>
<sequence length="174" mass="19234">MEEGHRASEDIDAAVDTSLLVGRRAVGEHRAAERWASPSPPVFKNLNTDANDDEEVLKLPRGTHDVGWWRHSPTEEMRFRVVFSHGFTGSHLDGLRASLVSGSTCGVHHLAHAAPAQTPQMASIPCAIKTKVNAQRVLRRGAAQDQYWSSMCTRLRVPDTVMEQLLSLYDKPVA</sequence>
<protein>
    <submittedName>
        <fullName evidence="1">Uncharacterized protein</fullName>
    </submittedName>
</protein>
<accession>M8C1C7</accession>
<reference evidence="1" key="1">
    <citation type="submission" date="2015-06" db="UniProtKB">
        <authorList>
            <consortium name="EnsemblPlants"/>
        </authorList>
    </citation>
    <scope>IDENTIFICATION</scope>
</reference>
<proteinExistence type="predicted"/>
<evidence type="ECO:0000313" key="1">
    <source>
        <dbReference type="EnsemblPlants" id="EMT31080"/>
    </source>
</evidence>